<dbReference type="AlphaFoldDB" id="A0A8S1QQP8"/>
<gene>
    <name evidence="1" type="ORF">PSON_ATCC_30995.1.T1150046</name>
</gene>
<dbReference type="EMBL" id="CAJJDN010000115">
    <property type="protein sequence ID" value="CAD8117831.1"/>
    <property type="molecule type" value="Genomic_DNA"/>
</dbReference>
<comment type="caution">
    <text evidence="1">The sequence shown here is derived from an EMBL/GenBank/DDBJ whole genome shotgun (WGS) entry which is preliminary data.</text>
</comment>
<protein>
    <submittedName>
        <fullName evidence="1">Uncharacterized protein</fullName>
    </submittedName>
</protein>
<accession>A0A8S1QQP8</accession>
<evidence type="ECO:0000313" key="1">
    <source>
        <dbReference type="EMBL" id="CAD8117831.1"/>
    </source>
</evidence>
<name>A0A8S1QQP8_9CILI</name>
<evidence type="ECO:0000313" key="2">
    <source>
        <dbReference type="Proteomes" id="UP000692954"/>
    </source>
</evidence>
<organism evidence="1 2">
    <name type="scientific">Paramecium sonneborni</name>
    <dbReference type="NCBI Taxonomy" id="65129"/>
    <lineage>
        <taxon>Eukaryota</taxon>
        <taxon>Sar</taxon>
        <taxon>Alveolata</taxon>
        <taxon>Ciliophora</taxon>
        <taxon>Intramacronucleata</taxon>
        <taxon>Oligohymenophorea</taxon>
        <taxon>Peniculida</taxon>
        <taxon>Parameciidae</taxon>
        <taxon>Paramecium</taxon>
    </lineage>
</organism>
<reference evidence="1" key="1">
    <citation type="submission" date="2021-01" db="EMBL/GenBank/DDBJ databases">
        <authorList>
            <consortium name="Genoscope - CEA"/>
            <person name="William W."/>
        </authorList>
    </citation>
    <scope>NUCLEOTIDE SEQUENCE</scope>
</reference>
<proteinExistence type="predicted"/>
<keyword evidence="2" id="KW-1185">Reference proteome</keyword>
<dbReference type="OrthoDB" id="307020at2759"/>
<dbReference type="Proteomes" id="UP000692954">
    <property type="component" value="Unassembled WGS sequence"/>
</dbReference>
<sequence>MYFYTLEFEDLAIEDLREKEEIQLNEERIYDNYQSSYLELKQDQTFHGYLQEEPVLIFNCIEEVPKRKPNSIVKKSKKIKKSDSETDVLSQQKSKKLKLSNDVAQLQQCQTLKTIISSMEAILQQTKRRILDQYLQNQKQE</sequence>